<feature type="chain" id="PRO_5046016839" evidence="1">
    <location>
        <begin position="26"/>
        <end position="223"/>
    </location>
</feature>
<proteinExistence type="predicted"/>
<evidence type="ECO:0000256" key="1">
    <source>
        <dbReference type="SAM" id="SignalP"/>
    </source>
</evidence>
<dbReference type="Gene3D" id="3.40.50.1110">
    <property type="entry name" value="SGNH hydrolase"/>
    <property type="match status" value="1"/>
</dbReference>
<dbReference type="SUPFAM" id="SSF52266">
    <property type="entry name" value="SGNH hydrolase"/>
    <property type="match status" value="1"/>
</dbReference>
<organism evidence="3 4">
    <name type="scientific">Actomonas aquatica</name>
    <dbReference type="NCBI Taxonomy" id="2866162"/>
    <lineage>
        <taxon>Bacteria</taxon>
        <taxon>Pseudomonadati</taxon>
        <taxon>Verrucomicrobiota</taxon>
        <taxon>Opitutia</taxon>
        <taxon>Opitutales</taxon>
        <taxon>Opitutaceae</taxon>
        <taxon>Actomonas</taxon>
    </lineage>
</organism>
<feature type="signal peptide" evidence="1">
    <location>
        <begin position="1"/>
        <end position="25"/>
    </location>
</feature>
<evidence type="ECO:0000313" key="4">
    <source>
        <dbReference type="Proteomes" id="UP000738431"/>
    </source>
</evidence>
<protein>
    <submittedName>
        <fullName evidence="3">SGNH/GDSL hydrolase family protein</fullName>
    </submittedName>
</protein>
<feature type="domain" description="SGNH hydrolase-type esterase" evidence="2">
    <location>
        <begin position="65"/>
        <end position="212"/>
    </location>
</feature>
<dbReference type="EMBL" id="CP139781">
    <property type="protein sequence ID" value="WRQ86436.1"/>
    <property type="molecule type" value="Genomic_DNA"/>
</dbReference>
<dbReference type="PANTHER" id="PTHR30383:SF5">
    <property type="entry name" value="SGNH HYDROLASE-TYPE ESTERASE DOMAIN-CONTAINING PROTEIN"/>
    <property type="match status" value="1"/>
</dbReference>
<dbReference type="Proteomes" id="UP000738431">
    <property type="component" value="Chromosome"/>
</dbReference>
<accession>A0ABZ1C4M2</accession>
<name>A0ABZ1C4M2_9BACT</name>
<dbReference type="InterPro" id="IPR051532">
    <property type="entry name" value="Ester_Hydrolysis_Enzymes"/>
</dbReference>
<dbReference type="CDD" id="cd04502">
    <property type="entry name" value="SGNH_hydrolase_like_7"/>
    <property type="match status" value="1"/>
</dbReference>
<evidence type="ECO:0000259" key="2">
    <source>
        <dbReference type="Pfam" id="PF13472"/>
    </source>
</evidence>
<evidence type="ECO:0000313" key="3">
    <source>
        <dbReference type="EMBL" id="WRQ86436.1"/>
    </source>
</evidence>
<dbReference type="GO" id="GO:0016787">
    <property type="term" value="F:hydrolase activity"/>
    <property type="evidence" value="ECO:0007669"/>
    <property type="project" value="UniProtKB-KW"/>
</dbReference>
<gene>
    <name evidence="3" type="ORF">K1X11_016595</name>
</gene>
<dbReference type="PANTHER" id="PTHR30383">
    <property type="entry name" value="THIOESTERASE 1/PROTEASE 1/LYSOPHOSPHOLIPASE L1"/>
    <property type="match status" value="1"/>
</dbReference>
<dbReference type="RefSeq" id="WP_221031358.1">
    <property type="nucleotide sequence ID" value="NZ_CP139781.1"/>
</dbReference>
<dbReference type="Pfam" id="PF13472">
    <property type="entry name" value="Lipase_GDSL_2"/>
    <property type="match status" value="1"/>
</dbReference>
<reference evidence="3 4" key="2">
    <citation type="submission" date="2023-12" db="EMBL/GenBank/DDBJ databases">
        <title>Description of an unclassified Opitutus bacterium of Verrucomicrobiota.</title>
        <authorList>
            <person name="Zhang D.-F."/>
        </authorList>
    </citation>
    <scope>NUCLEOTIDE SEQUENCE [LARGE SCALE GENOMIC DNA]</scope>
    <source>
        <strain evidence="3 4">WL0086</strain>
    </source>
</reference>
<keyword evidence="4" id="KW-1185">Reference proteome</keyword>
<dbReference type="InterPro" id="IPR013830">
    <property type="entry name" value="SGNH_hydro"/>
</dbReference>
<dbReference type="InterPro" id="IPR036514">
    <property type="entry name" value="SGNH_hydro_sf"/>
</dbReference>
<keyword evidence="1" id="KW-0732">Signal</keyword>
<reference evidence="3 4" key="1">
    <citation type="submission" date="2021-08" db="EMBL/GenBank/DDBJ databases">
        <authorList>
            <person name="Zhang D."/>
            <person name="Zhang A."/>
            <person name="Wang L."/>
        </authorList>
    </citation>
    <scope>NUCLEOTIDE SEQUENCE [LARGE SCALE GENOMIC DNA]</scope>
    <source>
        <strain evidence="3 4">WL0086</strain>
    </source>
</reference>
<sequence length="223" mass="24508">MKLPLRSAPLLGALLALVFGNAALAAEPLNPHWEEEVAGIEAREQKAPVPAGGILFTGSSSIRLWKTLAADYPELPVINRGFGGSQISDLIAYFDRLVLPWKPRQIVVYSGTNDISDGEAAEQVLADWAMLCGMIERELPGTRIALIAAAPNPARWAQRETQERFNTLAAAFCARNGYDFIDVWTPMLGPDGEPSRDIYVEDKLHMNAAGYAMWREIVAPYLQ</sequence>
<keyword evidence="3" id="KW-0378">Hydrolase</keyword>